<dbReference type="Pfam" id="PF02321">
    <property type="entry name" value="OEP"/>
    <property type="match status" value="2"/>
</dbReference>
<proteinExistence type="inferred from homology"/>
<comment type="subcellular location">
    <subcellularLocation>
        <location evidence="2">Cell membrane</location>
        <topology evidence="2">Lipid-anchor</topology>
    </subcellularLocation>
</comment>
<dbReference type="GO" id="GO:0015562">
    <property type="term" value="F:efflux transmembrane transporter activity"/>
    <property type="evidence" value="ECO:0007669"/>
    <property type="project" value="InterPro"/>
</dbReference>
<comment type="similarity">
    <text evidence="1 2">Belongs to the outer membrane factor (OMF) (TC 1.B.17) family.</text>
</comment>
<keyword evidence="2" id="KW-0449">Lipoprotein</keyword>
<dbReference type="PANTHER" id="PTHR30203">
    <property type="entry name" value="OUTER MEMBRANE CATION EFFLUX PROTEIN"/>
    <property type="match status" value="1"/>
</dbReference>
<sequence>MTLTSARFSAACLAALCLAGCAIDTTPDTGIGLHQAMRERPNAVVADDTLAEFYRAHMQHDWWQTYGDPKLDALVKRALEHNTDLKQAALNVNKALYQANILGANLVPDVNANLGVSQSRNLQTGNNTPKSYSSQLGLSYELDLWHRLNAAASAQIWVQRATAEDLAATRLAVINNVVDGYFHIAYLNRAIRLQEQAVDNYQNILRIAESRHRHGKVSANEPVQARQALLSAQDQLRQLQENRHAARSMLAQIFNSDPEQNWSFGPDPEHFQLPEIKNGDPNLDIPITALTHRPDLLAAEARLQAALKNQTAQYRSWYPRITLNAALSHSANRAANLFEVPVLGGGIGISLPFLNWPTLRWQNRIAETEFEQAKLAFEKALLTGLHEVHNQYRLYRHSLQQQENAREALRLARENSRYHQVRYQHGRSSLRDWLQALNSEYAAEHSLLQARYTTLKHEAMIYKAMGGRYQTATPSAR</sequence>
<dbReference type="NCBIfam" id="TIGR01845">
    <property type="entry name" value="outer_NodT"/>
    <property type="match status" value="1"/>
</dbReference>
<evidence type="ECO:0000313" key="5">
    <source>
        <dbReference type="Proteomes" id="UP000514752"/>
    </source>
</evidence>
<dbReference type="SUPFAM" id="SSF56954">
    <property type="entry name" value="Outer membrane efflux proteins (OEP)"/>
    <property type="match status" value="1"/>
</dbReference>
<dbReference type="GO" id="GO:0005886">
    <property type="term" value="C:plasma membrane"/>
    <property type="evidence" value="ECO:0007669"/>
    <property type="project" value="UniProtKB-SubCell"/>
</dbReference>
<evidence type="ECO:0000313" key="4">
    <source>
        <dbReference type="EMBL" id="QMT39754.1"/>
    </source>
</evidence>
<keyword evidence="3" id="KW-0175">Coiled coil</keyword>
<evidence type="ECO:0000256" key="1">
    <source>
        <dbReference type="ARBA" id="ARBA00007613"/>
    </source>
</evidence>
<name>A0A7D7NEI2_9NEIS</name>
<dbReference type="InterPro" id="IPR003423">
    <property type="entry name" value="OMP_efflux"/>
</dbReference>
<keyword evidence="2" id="KW-0812">Transmembrane</keyword>
<dbReference type="AlphaFoldDB" id="A0A7D7NEI2"/>
<evidence type="ECO:0000256" key="3">
    <source>
        <dbReference type="SAM" id="Coils"/>
    </source>
</evidence>
<feature type="chain" id="PRO_5028505757" evidence="2">
    <location>
        <begin position="25"/>
        <end position="477"/>
    </location>
</feature>
<dbReference type="PANTHER" id="PTHR30203:SF32">
    <property type="entry name" value="CATION EFFLUX SYSTEM PROTEIN CUSC"/>
    <property type="match status" value="1"/>
</dbReference>
<protein>
    <submittedName>
        <fullName evidence="4">TolC family protein</fullName>
    </submittedName>
</protein>
<keyword evidence="2" id="KW-0564">Palmitate</keyword>
<dbReference type="Gene3D" id="1.20.1600.10">
    <property type="entry name" value="Outer membrane efflux proteins (OEP)"/>
    <property type="match status" value="1"/>
</dbReference>
<dbReference type="RefSeq" id="WP_182121541.1">
    <property type="nucleotide sequence ID" value="NZ_CP059567.1"/>
</dbReference>
<evidence type="ECO:0000256" key="2">
    <source>
        <dbReference type="RuleBase" id="RU362097"/>
    </source>
</evidence>
<accession>A0A7D7NEI2</accession>
<dbReference type="KEGG" id="nsg:H3L94_07700"/>
<keyword evidence="2" id="KW-0472">Membrane</keyword>
<dbReference type="Gene3D" id="2.20.200.10">
    <property type="entry name" value="Outer membrane efflux proteins (OEP)"/>
    <property type="match status" value="1"/>
</dbReference>
<dbReference type="EMBL" id="CP059567">
    <property type="protein sequence ID" value="QMT39754.1"/>
    <property type="molecule type" value="Genomic_DNA"/>
</dbReference>
<dbReference type="Proteomes" id="UP000514752">
    <property type="component" value="Chromosome"/>
</dbReference>
<organism evidence="4 5">
    <name type="scientific">Neisseria shayeganii</name>
    <dbReference type="NCBI Taxonomy" id="607712"/>
    <lineage>
        <taxon>Bacteria</taxon>
        <taxon>Pseudomonadati</taxon>
        <taxon>Pseudomonadota</taxon>
        <taxon>Betaproteobacteria</taxon>
        <taxon>Neisseriales</taxon>
        <taxon>Neisseriaceae</taxon>
        <taxon>Neisseria</taxon>
    </lineage>
</organism>
<keyword evidence="2" id="KW-0732">Signal</keyword>
<keyword evidence="2" id="KW-1134">Transmembrane beta strand</keyword>
<dbReference type="InterPro" id="IPR010131">
    <property type="entry name" value="MdtP/NodT-like"/>
</dbReference>
<reference evidence="4 5" key="1">
    <citation type="submission" date="2020-07" db="EMBL/GenBank/DDBJ databases">
        <title>Genomic diversity of species in the Neisseriaceae family.</title>
        <authorList>
            <person name="Vincent A.T."/>
            <person name="Bernet E."/>
            <person name="Veyrier F.J."/>
        </authorList>
    </citation>
    <scope>NUCLEOTIDE SEQUENCE [LARGE SCALE GENOMIC DNA]</scope>
    <source>
        <strain evidence="4 5">DSM 22244</strain>
    </source>
</reference>
<feature type="signal peptide" evidence="2">
    <location>
        <begin position="1"/>
        <end position="24"/>
    </location>
</feature>
<feature type="coiled-coil region" evidence="3">
    <location>
        <begin position="191"/>
        <end position="249"/>
    </location>
</feature>
<gene>
    <name evidence="4" type="ORF">H3L94_07700</name>
</gene>